<keyword evidence="1" id="KW-1185">Reference proteome</keyword>
<dbReference type="InterPro" id="IPR036291">
    <property type="entry name" value="NAD(P)-bd_dom_sf"/>
</dbReference>
<reference evidence="2" key="1">
    <citation type="submission" date="2022-11" db="UniProtKB">
        <authorList>
            <consortium name="WormBaseParasite"/>
        </authorList>
    </citation>
    <scope>IDENTIFICATION</scope>
</reference>
<sequence length="135" mass="15580">MSLLRILLKTTRFMNHEMPATPPLQLALVDVRDVAKAHVLCIDNTESDGHRILITSQPSFWFRDIAKVLAREFRDTEAKQVLARLNRVIKFDNAKSQRILEIEYTNPEKSLIEMAYSMIERGVLPRKGGYKLPET</sequence>
<dbReference type="Gene3D" id="3.40.50.720">
    <property type="entry name" value="NAD(P)-binding Rossmann-like Domain"/>
    <property type="match status" value="1"/>
</dbReference>
<dbReference type="WBParaSite" id="jg4139">
    <property type="protein sequence ID" value="jg4139"/>
    <property type="gene ID" value="jg4139"/>
</dbReference>
<accession>A0A915EA24</accession>
<dbReference type="SUPFAM" id="SSF51735">
    <property type="entry name" value="NAD(P)-binding Rossmann-fold domains"/>
    <property type="match status" value="1"/>
</dbReference>
<dbReference type="AlphaFoldDB" id="A0A915EA24"/>
<proteinExistence type="predicted"/>
<protein>
    <submittedName>
        <fullName evidence="2">Uncharacterized protein</fullName>
    </submittedName>
</protein>
<dbReference type="Proteomes" id="UP000887574">
    <property type="component" value="Unplaced"/>
</dbReference>
<organism evidence="1 2">
    <name type="scientific">Ditylenchus dipsaci</name>
    <dbReference type="NCBI Taxonomy" id="166011"/>
    <lineage>
        <taxon>Eukaryota</taxon>
        <taxon>Metazoa</taxon>
        <taxon>Ecdysozoa</taxon>
        <taxon>Nematoda</taxon>
        <taxon>Chromadorea</taxon>
        <taxon>Rhabditida</taxon>
        <taxon>Tylenchina</taxon>
        <taxon>Tylenchomorpha</taxon>
        <taxon>Sphaerularioidea</taxon>
        <taxon>Anguinidae</taxon>
        <taxon>Anguininae</taxon>
        <taxon>Ditylenchus</taxon>
    </lineage>
</organism>
<evidence type="ECO:0000313" key="2">
    <source>
        <dbReference type="WBParaSite" id="jg4139"/>
    </source>
</evidence>
<name>A0A915EA24_9BILA</name>
<evidence type="ECO:0000313" key="1">
    <source>
        <dbReference type="Proteomes" id="UP000887574"/>
    </source>
</evidence>